<dbReference type="Proteomes" id="UP000002514">
    <property type="component" value="Chromosome"/>
</dbReference>
<sequence>MRKRDNIMNNKKIREFAELTSEQVLTAVEGKTLIWPIGGIEQHGPHLPLNVDSVIPEAFARVLAEDINGFTLPVQPVSARSLPQSGGGLEFPGTVYLDGSTFTAYISRTIKSLCSLPFKQLVIINGHFENEGFIFEAVDALRAEGHFNDRSVIVFSWWSLVSDDWTREHLVDFPGWHAEHAGLTETSLMLHLRPDLVRAERPDHDKPPRAGIYQVPIKKEFSTRGVLSKTSGSSAEIGELIFEHVRQQILELVTAD</sequence>
<dbReference type="STRING" id="243265.plu3916"/>
<accession>Q7N0H2</accession>
<dbReference type="AlphaFoldDB" id="Q7N0H2"/>
<dbReference type="HOGENOM" id="CLU_055029_2_1_6"/>
<dbReference type="KEGG" id="plu:plu3916"/>
<protein>
    <submittedName>
        <fullName evidence="6">Photorhabdus luminescens subsp. laumondii TTO1 complete genome segment 14/17</fullName>
    </submittedName>
</protein>
<dbReference type="SUPFAM" id="SSF102215">
    <property type="entry name" value="Creatininase"/>
    <property type="match status" value="1"/>
</dbReference>
<evidence type="ECO:0000256" key="2">
    <source>
        <dbReference type="ARBA" id="ARBA00022723"/>
    </source>
</evidence>
<evidence type="ECO:0000256" key="1">
    <source>
        <dbReference type="ARBA" id="ARBA00001947"/>
    </source>
</evidence>
<comment type="similarity">
    <text evidence="5">Belongs to the creatininase superfamily.</text>
</comment>
<dbReference type="GO" id="GO:0009231">
    <property type="term" value="P:riboflavin biosynthetic process"/>
    <property type="evidence" value="ECO:0007669"/>
    <property type="project" value="TreeGrafter"/>
</dbReference>
<dbReference type="EMBL" id="BX571872">
    <property type="protein sequence ID" value="CAE16288.1"/>
    <property type="molecule type" value="Genomic_DNA"/>
</dbReference>
<dbReference type="GO" id="GO:0046872">
    <property type="term" value="F:metal ion binding"/>
    <property type="evidence" value="ECO:0007669"/>
    <property type="project" value="UniProtKB-KW"/>
</dbReference>
<dbReference type="InterPro" id="IPR003785">
    <property type="entry name" value="Creatininase/forma_Hydrolase"/>
</dbReference>
<dbReference type="Gene3D" id="3.40.50.10310">
    <property type="entry name" value="Creatininase"/>
    <property type="match status" value="1"/>
</dbReference>
<dbReference type="PANTHER" id="PTHR35005:SF1">
    <property type="entry name" value="2-AMINO-5-FORMYLAMINO-6-RIBOSYLAMINOPYRIMIDIN-4(3H)-ONE 5'-MONOPHOSPHATE DEFORMYLASE"/>
    <property type="match status" value="1"/>
</dbReference>
<gene>
    <name evidence="6" type="ordered locus">plu3916</name>
</gene>
<evidence type="ECO:0000256" key="5">
    <source>
        <dbReference type="ARBA" id="ARBA00024029"/>
    </source>
</evidence>
<evidence type="ECO:0000313" key="7">
    <source>
        <dbReference type="Proteomes" id="UP000002514"/>
    </source>
</evidence>
<name>Q7N0H2_PHOLL</name>
<keyword evidence="4" id="KW-0862">Zinc</keyword>
<keyword evidence="7" id="KW-1185">Reference proteome</keyword>
<dbReference type="GO" id="GO:0016811">
    <property type="term" value="F:hydrolase activity, acting on carbon-nitrogen (but not peptide) bonds, in linear amides"/>
    <property type="evidence" value="ECO:0007669"/>
    <property type="project" value="TreeGrafter"/>
</dbReference>
<dbReference type="InterPro" id="IPR024087">
    <property type="entry name" value="Creatininase-like_sf"/>
</dbReference>
<dbReference type="PANTHER" id="PTHR35005">
    <property type="entry name" value="3-DEHYDRO-SCYLLO-INOSOSE HYDROLASE"/>
    <property type="match status" value="1"/>
</dbReference>
<dbReference type="Pfam" id="PF02633">
    <property type="entry name" value="Creatininase"/>
    <property type="match status" value="1"/>
</dbReference>
<evidence type="ECO:0000256" key="4">
    <source>
        <dbReference type="ARBA" id="ARBA00022833"/>
    </source>
</evidence>
<keyword evidence="2" id="KW-0479">Metal-binding</keyword>
<organism evidence="6 7">
    <name type="scientific">Photorhabdus laumondii subsp. laumondii (strain DSM 15139 / CIP 105565 / TT01)</name>
    <name type="common">Photorhabdus luminescens subsp. laumondii</name>
    <dbReference type="NCBI Taxonomy" id="243265"/>
    <lineage>
        <taxon>Bacteria</taxon>
        <taxon>Pseudomonadati</taxon>
        <taxon>Pseudomonadota</taxon>
        <taxon>Gammaproteobacteria</taxon>
        <taxon>Enterobacterales</taxon>
        <taxon>Morganellaceae</taxon>
        <taxon>Photorhabdus</taxon>
    </lineage>
</organism>
<comment type="cofactor">
    <cofactor evidence="1">
        <name>Zn(2+)</name>
        <dbReference type="ChEBI" id="CHEBI:29105"/>
    </cofactor>
</comment>
<dbReference type="eggNOG" id="COG1402">
    <property type="taxonomic scope" value="Bacteria"/>
</dbReference>
<proteinExistence type="inferred from homology"/>
<evidence type="ECO:0000256" key="3">
    <source>
        <dbReference type="ARBA" id="ARBA00022801"/>
    </source>
</evidence>
<evidence type="ECO:0000313" key="6">
    <source>
        <dbReference type="EMBL" id="CAE16288.1"/>
    </source>
</evidence>
<reference evidence="7" key="1">
    <citation type="journal article" date="2003" name="Nat. Biotechnol.">
        <title>The genome sequence of the entomopathogenic bacterium Photorhabdus luminescens.</title>
        <authorList>
            <person name="Duchaud E."/>
            <person name="Rusniok C."/>
            <person name="Frangeul L."/>
            <person name="Buchrieser C."/>
            <person name="Givaudan A."/>
            <person name="Taourit S."/>
            <person name="Bocs S."/>
            <person name="Boursaux-Eude C."/>
            <person name="Chandler M."/>
            <person name="Charles J.-F."/>
            <person name="Dassa E."/>
            <person name="Derose R."/>
            <person name="Derzelle S."/>
            <person name="Freyssinet G."/>
            <person name="Gaudriault S."/>
            <person name="Medigue C."/>
            <person name="Lanois A."/>
            <person name="Powell K."/>
            <person name="Siguier P."/>
            <person name="Vincent R."/>
            <person name="Wingate V."/>
            <person name="Zouine M."/>
            <person name="Glaser P."/>
            <person name="Boemare N."/>
            <person name="Danchin A."/>
            <person name="Kunst F."/>
        </authorList>
    </citation>
    <scope>NUCLEOTIDE SEQUENCE [LARGE SCALE GENOMIC DNA]</scope>
    <source>
        <strain evidence="7">DSM 15139 / CIP 105565 / TT01</strain>
    </source>
</reference>
<keyword evidence="3" id="KW-0378">Hydrolase</keyword>